<dbReference type="PANTHER" id="PTHR21399:SF0">
    <property type="entry name" value="METHYLOSOME SUBUNIT PICLN"/>
    <property type="match status" value="1"/>
</dbReference>
<evidence type="ECO:0000313" key="7">
    <source>
        <dbReference type="Proteomes" id="UP000241769"/>
    </source>
</evidence>
<dbReference type="GO" id="GO:0000387">
    <property type="term" value="P:spliceosomal snRNP assembly"/>
    <property type="evidence" value="ECO:0007669"/>
    <property type="project" value="TreeGrafter"/>
</dbReference>
<keyword evidence="4" id="KW-0539">Nucleus</keyword>
<proteinExistence type="predicted"/>
<dbReference type="InParanoid" id="A0A2P6NNV6"/>
<dbReference type="Gene3D" id="2.30.29.30">
    <property type="entry name" value="Pleckstrin-homology domain (PH domain)/Phosphotyrosine-binding domain (PTB)"/>
    <property type="match status" value="1"/>
</dbReference>
<dbReference type="GO" id="GO:0005829">
    <property type="term" value="C:cytosol"/>
    <property type="evidence" value="ECO:0007669"/>
    <property type="project" value="TreeGrafter"/>
</dbReference>
<sequence>MPLGKILPTEITVTSEEKSLTTLSNGEEIYFRQPGRVRLIFGTGKDEGTGQFYLTNQRAVWIADATEGEKAGWHIDFYHITCHAVAKANSFDGQTQDCIYCQLDNEEEDYYEMRVIPTEGTATTLSTLYKAFCDVAEMNPDPEEEGEGDFIFNEEEVNGNIQRMLRQIYTECLTGELRHQLRKDNLTMKRLEGTKMKTKKQTLKEETNCRESTIRGGQVAE</sequence>
<evidence type="ECO:0000256" key="4">
    <source>
        <dbReference type="ARBA" id="ARBA00023242"/>
    </source>
</evidence>
<keyword evidence="3" id="KW-0963">Cytoplasm</keyword>
<organism evidence="6 7">
    <name type="scientific">Planoprotostelium fungivorum</name>
    <dbReference type="NCBI Taxonomy" id="1890364"/>
    <lineage>
        <taxon>Eukaryota</taxon>
        <taxon>Amoebozoa</taxon>
        <taxon>Evosea</taxon>
        <taxon>Variosea</taxon>
        <taxon>Cavosteliida</taxon>
        <taxon>Cavosteliaceae</taxon>
        <taxon>Planoprotostelium</taxon>
    </lineage>
</organism>
<feature type="region of interest" description="Disordered" evidence="5">
    <location>
        <begin position="197"/>
        <end position="221"/>
    </location>
</feature>
<dbReference type="EMBL" id="MDYQ01000042">
    <property type="protein sequence ID" value="PRP85635.1"/>
    <property type="molecule type" value="Genomic_DNA"/>
</dbReference>
<comment type="caution">
    <text evidence="6">The sequence shown here is derived from an EMBL/GenBank/DDBJ whole genome shotgun (WGS) entry which is preliminary data.</text>
</comment>
<dbReference type="AlphaFoldDB" id="A0A2P6NNV6"/>
<protein>
    <submittedName>
        <fullName evidence="6">Uncharacterized protein</fullName>
    </submittedName>
</protein>
<evidence type="ECO:0000256" key="1">
    <source>
        <dbReference type="ARBA" id="ARBA00004123"/>
    </source>
</evidence>
<dbReference type="Pfam" id="PF03517">
    <property type="entry name" value="Voldacs"/>
    <property type="match status" value="1"/>
</dbReference>
<dbReference type="Proteomes" id="UP000241769">
    <property type="component" value="Unassembled WGS sequence"/>
</dbReference>
<dbReference type="GO" id="GO:0034715">
    <property type="term" value="C:pICln-Sm protein complex"/>
    <property type="evidence" value="ECO:0007669"/>
    <property type="project" value="TreeGrafter"/>
</dbReference>
<dbReference type="OrthoDB" id="19714at2759"/>
<dbReference type="GO" id="GO:0045292">
    <property type="term" value="P:mRNA cis splicing, via spliceosome"/>
    <property type="evidence" value="ECO:0007669"/>
    <property type="project" value="TreeGrafter"/>
</dbReference>
<dbReference type="GO" id="GO:0005681">
    <property type="term" value="C:spliceosomal complex"/>
    <property type="evidence" value="ECO:0007669"/>
    <property type="project" value="TreeGrafter"/>
</dbReference>
<dbReference type="InterPro" id="IPR039924">
    <property type="entry name" value="ICln/Lot5/Saf5"/>
</dbReference>
<gene>
    <name evidence="6" type="ORF">PROFUN_06424</name>
</gene>
<evidence type="ECO:0000313" key="6">
    <source>
        <dbReference type="EMBL" id="PRP85635.1"/>
    </source>
</evidence>
<accession>A0A2P6NNV6</accession>
<keyword evidence="7" id="KW-1185">Reference proteome</keyword>
<reference evidence="6 7" key="1">
    <citation type="journal article" date="2018" name="Genome Biol. Evol.">
        <title>Multiple Roots of Fruiting Body Formation in Amoebozoa.</title>
        <authorList>
            <person name="Hillmann F."/>
            <person name="Forbes G."/>
            <person name="Novohradska S."/>
            <person name="Ferling I."/>
            <person name="Riege K."/>
            <person name="Groth M."/>
            <person name="Westermann M."/>
            <person name="Marz M."/>
            <person name="Spaller T."/>
            <person name="Winckler T."/>
            <person name="Schaap P."/>
            <person name="Glockner G."/>
        </authorList>
    </citation>
    <scope>NUCLEOTIDE SEQUENCE [LARGE SCALE GENOMIC DNA]</scope>
    <source>
        <strain evidence="6 7">Jena</strain>
    </source>
</reference>
<dbReference type="PANTHER" id="PTHR21399">
    <property type="entry name" value="CHLORIDE CONDUCTANCE REGULATORY PROTEIN ICLN"/>
    <property type="match status" value="1"/>
</dbReference>
<dbReference type="FunCoup" id="A0A2P6NNV6">
    <property type="interactions" value="360"/>
</dbReference>
<evidence type="ECO:0000256" key="2">
    <source>
        <dbReference type="ARBA" id="ARBA00004496"/>
    </source>
</evidence>
<name>A0A2P6NNV6_9EUKA</name>
<feature type="compositionally biased region" description="Basic and acidic residues" evidence="5">
    <location>
        <begin position="202"/>
        <end position="213"/>
    </location>
</feature>
<evidence type="ECO:0000256" key="3">
    <source>
        <dbReference type="ARBA" id="ARBA00022490"/>
    </source>
</evidence>
<dbReference type="InterPro" id="IPR011993">
    <property type="entry name" value="PH-like_dom_sf"/>
</dbReference>
<comment type="subcellular location">
    <subcellularLocation>
        <location evidence="2">Cytoplasm</location>
    </subcellularLocation>
    <subcellularLocation>
        <location evidence="1">Nucleus</location>
    </subcellularLocation>
</comment>
<dbReference type="STRING" id="1890364.A0A2P6NNV6"/>
<evidence type="ECO:0000256" key="5">
    <source>
        <dbReference type="SAM" id="MobiDB-lite"/>
    </source>
</evidence>